<evidence type="ECO:0000256" key="1">
    <source>
        <dbReference type="SAM" id="Phobius"/>
    </source>
</evidence>
<gene>
    <name evidence="2" type="ORF">LY89DRAFT_450913</name>
</gene>
<name>A0A194XKI3_MOLSC</name>
<evidence type="ECO:0000313" key="3">
    <source>
        <dbReference type="Proteomes" id="UP000070700"/>
    </source>
</evidence>
<keyword evidence="1" id="KW-0812">Transmembrane</keyword>
<sequence length="61" mass="7032">MDGLLGQGAFLSWGLFVIRTWIKRRYQGRDCFPLGIFLSCQKKLVSEKTPFHSTRKRGNEG</sequence>
<reference evidence="2 3" key="1">
    <citation type="submission" date="2015-10" db="EMBL/GenBank/DDBJ databases">
        <title>Full genome of DAOMC 229536 Phialocephala scopiformis, a fungal endophyte of spruce producing the potent anti-insectan compound rugulosin.</title>
        <authorList>
            <consortium name="DOE Joint Genome Institute"/>
            <person name="Walker A.K."/>
            <person name="Frasz S.L."/>
            <person name="Seifert K.A."/>
            <person name="Miller J.D."/>
            <person name="Mondo S.J."/>
            <person name="Labutti K."/>
            <person name="Lipzen A."/>
            <person name="Dockter R."/>
            <person name="Kennedy M."/>
            <person name="Grigoriev I.V."/>
            <person name="Spatafora J.W."/>
        </authorList>
    </citation>
    <scope>NUCLEOTIDE SEQUENCE [LARGE SCALE GENOMIC DNA]</scope>
    <source>
        <strain evidence="2 3">CBS 120377</strain>
    </source>
</reference>
<organism evidence="2 3">
    <name type="scientific">Mollisia scopiformis</name>
    <name type="common">Conifer needle endophyte fungus</name>
    <name type="synonym">Phialocephala scopiformis</name>
    <dbReference type="NCBI Taxonomy" id="149040"/>
    <lineage>
        <taxon>Eukaryota</taxon>
        <taxon>Fungi</taxon>
        <taxon>Dikarya</taxon>
        <taxon>Ascomycota</taxon>
        <taxon>Pezizomycotina</taxon>
        <taxon>Leotiomycetes</taxon>
        <taxon>Helotiales</taxon>
        <taxon>Mollisiaceae</taxon>
        <taxon>Mollisia</taxon>
    </lineage>
</organism>
<dbReference type="InParanoid" id="A0A194XKI3"/>
<evidence type="ECO:0000313" key="2">
    <source>
        <dbReference type="EMBL" id="KUJ20651.1"/>
    </source>
</evidence>
<dbReference type="AlphaFoldDB" id="A0A194XKI3"/>
<dbReference type="Proteomes" id="UP000070700">
    <property type="component" value="Unassembled WGS sequence"/>
</dbReference>
<protein>
    <submittedName>
        <fullName evidence="2">Uncharacterized protein</fullName>
    </submittedName>
</protein>
<keyword evidence="1" id="KW-1133">Transmembrane helix</keyword>
<dbReference type="KEGG" id="psco:LY89DRAFT_450913"/>
<proteinExistence type="predicted"/>
<dbReference type="GeneID" id="28817334"/>
<keyword evidence="3" id="KW-1185">Reference proteome</keyword>
<dbReference type="EMBL" id="KQ947409">
    <property type="protein sequence ID" value="KUJ20651.1"/>
    <property type="molecule type" value="Genomic_DNA"/>
</dbReference>
<dbReference type="RefSeq" id="XP_018075006.1">
    <property type="nucleotide sequence ID" value="XM_018207608.1"/>
</dbReference>
<feature type="transmembrane region" description="Helical" evidence="1">
    <location>
        <begin position="6"/>
        <end position="22"/>
    </location>
</feature>
<accession>A0A194XKI3</accession>
<keyword evidence="1" id="KW-0472">Membrane</keyword>